<feature type="binding site" description="axial binding residue" evidence="8">
    <location>
        <position position="440"/>
    </location>
    <ligand>
        <name>heme</name>
        <dbReference type="ChEBI" id="CHEBI:30413"/>
    </ligand>
    <ligandPart>
        <name>Fe</name>
        <dbReference type="ChEBI" id="CHEBI:18248"/>
    </ligandPart>
</feature>
<dbReference type="EMBL" id="LN719792">
    <property type="protein sequence ID" value="CEP08604.1"/>
    <property type="molecule type" value="Genomic_DNA"/>
</dbReference>
<name>A0A0B7N0D3_9FUNG</name>
<keyword evidence="5 8" id="KW-0408">Iron</keyword>
<evidence type="ECO:0000256" key="5">
    <source>
        <dbReference type="ARBA" id="ARBA00023004"/>
    </source>
</evidence>
<dbReference type="InterPro" id="IPR050121">
    <property type="entry name" value="Cytochrome_P450_monoxygenase"/>
</dbReference>
<evidence type="ECO:0000256" key="10">
    <source>
        <dbReference type="SAM" id="Coils"/>
    </source>
</evidence>
<dbReference type="InterPro" id="IPR017972">
    <property type="entry name" value="Cyt_P450_CS"/>
</dbReference>
<comment type="function">
    <text evidence="7">Binds specifically to cytosolic chaperonin (c-CPN) and transfers target proteins to it. Binds to nascent polypeptide chain and promotes folding in an environment in which there are many competing pathways for nonnative proteins.</text>
</comment>
<dbReference type="GO" id="GO:0016272">
    <property type="term" value="C:prefoldin complex"/>
    <property type="evidence" value="ECO:0007669"/>
    <property type="project" value="InterPro"/>
</dbReference>
<keyword evidence="9" id="KW-0560">Oxidoreductase</keyword>
<dbReference type="Pfam" id="PF00067">
    <property type="entry name" value="p450"/>
    <property type="match status" value="1"/>
</dbReference>
<keyword evidence="9" id="KW-0503">Monooxygenase</keyword>
<keyword evidence="4 8" id="KW-0479">Metal-binding</keyword>
<evidence type="ECO:0000256" key="3">
    <source>
        <dbReference type="ARBA" id="ARBA00010617"/>
    </source>
</evidence>
<evidence type="ECO:0000256" key="6">
    <source>
        <dbReference type="ARBA" id="ARBA00023186"/>
    </source>
</evidence>
<feature type="coiled-coil region" evidence="10">
    <location>
        <begin position="516"/>
        <end position="543"/>
    </location>
</feature>
<dbReference type="InterPro" id="IPR036396">
    <property type="entry name" value="Cyt_P450_sf"/>
</dbReference>
<comment type="similarity">
    <text evidence="2">Belongs to the prefoldin subunit beta family.</text>
</comment>
<keyword evidence="10" id="KW-0175">Coiled coil</keyword>
<dbReference type="GO" id="GO:0020037">
    <property type="term" value="F:heme binding"/>
    <property type="evidence" value="ECO:0007669"/>
    <property type="project" value="InterPro"/>
</dbReference>
<dbReference type="Gene3D" id="1.10.630.10">
    <property type="entry name" value="Cytochrome P450"/>
    <property type="match status" value="1"/>
</dbReference>
<accession>A0A0B7N0D3</accession>
<evidence type="ECO:0008006" key="13">
    <source>
        <dbReference type="Google" id="ProtNLM"/>
    </source>
</evidence>
<dbReference type="GO" id="GO:0051082">
    <property type="term" value="F:unfolded protein binding"/>
    <property type="evidence" value="ECO:0007669"/>
    <property type="project" value="InterPro"/>
</dbReference>
<keyword evidence="8 9" id="KW-0349">Heme</keyword>
<dbReference type="PANTHER" id="PTHR24305">
    <property type="entry name" value="CYTOCHROME P450"/>
    <property type="match status" value="1"/>
</dbReference>
<reference evidence="11 12" key="1">
    <citation type="submission" date="2014-09" db="EMBL/GenBank/DDBJ databases">
        <authorList>
            <person name="Ellenberger Sabrina"/>
        </authorList>
    </citation>
    <scope>NUCLEOTIDE SEQUENCE [LARGE SCALE GENOMIC DNA]</scope>
    <source>
        <strain evidence="11 12">CBS 412.66</strain>
    </source>
</reference>
<dbReference type="STRING" id="35722.A0A0B7N0D3"/>
<dbReference type="CDD" id="cd23165">
    <property type="entry name" value="Prefoldin_4"/>
    <property type="match status" value="1"/>
</dbReference>
<evidence type="ECO:0000256" key="9">
    <source>
        <dbReference type="RuleBase" id="RU000461"/>
    </source>
</evidence>
<evidence type="ECO:0000256" key="7">
    <source>
        <dbReference type="ARBA" id="ARBA00024667"/>
    </source>
</evidence>
<proteinExistence type="inferred from homology"/>
<feature type="coiled-coil region" evidence="10">
    <location>
        <begin position="573"/>
        <end position="607"/>
    </location>
</feature>
<comment type="cofactor">
    <cofactor evidence="1 8">
        <name>heme</name>
        <dbReference type="ChEBI" id="CHEBI:30413"/>
    </cofactor>
</comment>
<dbReference type="InterPro" id="IPR002777">
    <property type="entry name" value="PFD_beta-like"/>
</dbReference>
<dbReference type="GO" id="GO:0016705">
    <property type="term" value="F:oxidoreductase activity, acting on paired donors, with incorporation or reduction of molecular oxygen"/>
    <property type="evidence" value="ECO:0007669"/>
    <property type="project" value="InterPro"/>
</dbReference>
<dbReference type="SUPFAM" id="SSF48264">
    <property type="entry name" value="Cytochrome P450"/>
    <property type="match status" value="1"/>
</dbReference>
<keyword evidence="12" id="KW-1185">Reference proteome</keyword>
<gene>
    <name evidence="11" type="primary">PARPA_01944.1 scaffold 1908</name>
</gene>
<dbReference type="GO" id="GO:0005737">
    <property type="term" value="C:cytoplasm"/>
    <property type="evidence" value="ECO:0007669"/>
    <property type="project" value="UniProtKB-ARBA"/>
</dbReference>
<dbReference type="SUPFAM" id="SSF46579">
    <property type="entry name" value="Prefoldin"/>
    <property type="match status" value="1"/>
</dbReference>
<dbReference type="AlphaFoldDB" id="A0A0B7N0D3"/>
<dbReference type="InterPro" id="IPR001128">
    <property type="entry name" value="Cyt_P450"/>
</dbReference>
<dbReference type="InterPro" id="IPR002401">
    <property type="entry name" value="Cyt_P450_E_grp-I"/>
</dbReference>
<dbReference type="GO" id="GO:0005506">
    <property type="term" value="F:iron ion binding"/>
    <property type="evidence" value="ECO:0007669"/>
    <property type="project" value="InterPro"/>
</dbReference>
<sequence>MSDYKGVLIQRLSLVYQAILQHYSKNQAYLKSACKIAAASYIVYSGIQKLYVAFFGPLSKVPGPFITKFMGLPSPIYDMPTGTLFASLKRLHDIHGAVVRTGPNSISIADKNMIKQVLMRDDLPKGPIYATLRRSGETLLSTDDRQFHKKQAGISRSMLDQVQKSIASTIDEEGYGIVDLWKIMSYTALDIIGETAFGETFYMLEDGTHPIPRLVMLRMKIAAYVTAYPSIFKLFVKGPNPKIINFVKGIYEKRKNSGTRRDDILQALVDTQDNPNPENRMNTKNLVREVFLYLTAGSDTTSNSLGFALIELLRNSDKLKKVYEEIDSLSFMEGADLFYNEQLKSLPYLNAVIQETLRIHPVPGVGLQRRTEKDTLLNGQLALPKDIVVTCNMYHAHHNDEYWPNSSKFIPERWIPGEEDYNQVLDHDAFFTFSAGSRNCIGKNFALQEMRLVLANFFKYYDIKPIQKEMDEAKNLRQYITLTVAKGSFFAKLNEKEESGGDVEVSWVDQQRINEFSQYNAKIDDLEEQYKKLKEEKEYLDDVSMELELADEDEAVRYKIGDAFVHISASEAVEKVEKDSEKLGLALEDIKQQMDTVQEKMEQLKKDLYTKFGSAINLEKE</sequence>
<evidence type="ECO:0000256" key="1">
    <source>
        <dbReference type="ARBA" id="ARBA00001971"/>
    </source>
</evidence>
<dbReference type="Pfam" id="PF01920">
    <property type="entry name" value="Prefoldin_2"/>
    <property type="match status" value="1"/>
</dbReference>
<dbReference type="Gene3D" id="1.10.287.370">
    <property type="match status" value="1"/>
</dbReference>
<evidence type="ECO:0000313" key="11">
    <source>
        <dbReference type="EMBL" id="CEP08604.1"/>
    </source>
</evidence>
<evidence type="ECO:0000256" key="8">
    <source>
        <dbReference type="PIRSR" id="PIRSR602401-1"/>
    </source>
</evidence>
<evidence type="ECO:0000256" key="4">
    <source>
        <dbReference type="ARBA" id="ARBA00022723"/>
    </source>
</evidence>
<dbReference type="PRINTS" id="PR00463">
    <property type="entry name" value="EP450I"/>
</dbReference>
<dbReference type="OrthoDB" id="1470350at2759"/>
<dbReference type="InterPro" id="IPR009053">
    <property type="entry name" value="Prefoldin"/>
</dbReference>
<dbReference type="PANTHER" id="PTHR24305:SF166">
    <property type="entry name" value="CYTOCHROME P450 12A4, MITOCHONDRIAL-RELATED"/>
    <property type="match status" value="1"/>
</dbReference>
<comment type="similarity">
    <text evidence="3 9">Belongs to the cytochrome P450 family.</text>
</comment>
<dbReference type="GO" id="GO:0004497">
    <property type="term" value="F:monooxygenase activity"/>
    <property type="evidence" value="ECO:0007669"/>
    <property type="project" value="UniProtKB-KW"/>
</dbReference>
<protein>
    <recommendedName>
        <fullName evidence="13">Prefoldin subunit 4</fullName>
    </recommendedName>
</protein>
<dbReference type="Proteomes" id="UP000054107">
    <property type="component" value="Unassembled WGS sequence"/>
</dbReference>
<evidence type="ECO:0000313" key="12">
    <source>
        <dbReference type="Proteomes" id="UP000054107"/>
    </source>
</evidence>
<evidence type="ECO:0000256" key="2">
    <source>
        <dbReference type="ARBA" id="ARBA00008045"/>
    </source>
</evidence>
<keyword evidence="6" id="KW-0143">Chaperone</keyword>
<organism evidence="11 12">
    <name type="scientific">Parasitella parasitica</name>
    <dbReference type="NCBI Taxonomy" id="35722"/>
    <lineage>
        <taxon>Eukaryota</taxon>
        <taxon>Fungi</taxon>
        <taxon>Fungi incertae sedis</taxon>
        <taxon>Mucoromycota</taxon>
        <taxon>Mucoromycotina</taxon>
        <taxon>Mucoromycetes</taxon>
        <taxon>Mucorales</taxon>
        <taxon>Mucorineae</taxon>
        <taxon>Mucoraceae</taxon>
        <taxon>Parasitella</taxon>
    </lineage>
</organism>
<dbReference type="PROSITE" id="PS00086">
    <property type="entry name" value="CYTOCHROME_P450"/>
    <property type="match status" value="1"/>
</dbReference>
<dbReference type="GO" id="GO:0006457">
    <property type="term" value="P:protein folding"/>
    <property type="evidence" value="ECO:0007669"/>
    <property type="project" value="InterPro"/>
</dbReference>
<dbReference type="FunFam" id="1.10.287.370:FF:000005">
    <property type="entry name" value="Prefoldin subunit 4"/>
    <property type="match status" value="1"/>
</dbReference>
<dbReference type="PRINTS" id="PR00385">
    <property type="entry name" value="P450"/>
</dbReference>